<keyword evidence="8" id="KW-0299">Galactose metabolism</keyword>
<dbReference type="CDD" id="cd05247">
    <property type="entry name" value="UDP_G4E_1_SDR_e"/>
    <property type="match status" value="1"/>
</dbReference>
<evidence type="ECO:0000256" key="7">
    <source>
        <dbReference type="ARBA" id="ARBA00023027"/>
    </source>
</evidence>
<dbReference type="InterPro" id="IPR001509">
    <property type="entry name" value="Epimerase_deHydtase"/>
</dbReference>
<comment type="pathway">
    <text evidence="3 10">Carbohydrate metabolism; galactose metabolism.</text>
</comment>
<comment type="cofactor">
    <cofactor evidence="2 10">
        <name>NAD(+)</name>
        <dbReference type="ChEBI" id="CHEBI:57540"/>
    </cofactor>
</comment>
<accession>A0A059KFV0</accession>
<proteinExistence type="inferred from homology"/>
<evidence type="ECO:0000256" key="1">
    <source>
        <dbReference type="ARBA" id="ARBA00000083"/>
    </source>
</evidence>
<dbReference type="EC" id="5.1.3.2" evidence="5 10"/>
<dbReference type="InterPro" id="IPR036291">
    <property type="entry name" value="NAD(P)-bd_dom_sf"/>
</dbReference>
<dbReference type="Gene3D" id="3.40.50.720">
    <property type="entry name" value="NAD(P)-binding Rossmann-like Domain"/>
    <property type="match status" value="1"/>
</dbReference>
<evidence type="ECO:0000256" key="4">
    <source>
        <dbReference type="ARBA" id="ARBA00007637"/>
    </source>
</evidence>
<dbReference type="Gene3D" id="3.90.25.10">
    <property type="entry name" value="UDP-galactose 4-epimerase, domain 1"/>
    <property type="match status" value="1"/>
</dbReference>
<evidence type="ECO:0000256" key="3">
    <source>
        <dbReference type="ARBA" id="ARBA00004947"/>
    </source>
</evidence>
<evidence type="ECO:0000256" key="6">
    <source>
        <dbReference type="ARBA" id="ARBA00018569"/>
    </source>
</evidence>
<comment type="catalytic activity">
    <reaction evidence="1 10">
        <text>UDP-alpha-D-glucose = UDP-alpha-D-galactose</text>
        <dbReference type="Rhea" id="RHEA:22168"/>
        <dbReference type="ChEBI" id="CHEBI:58885"/>
        <dbReference type="ChEBI" id="CHEBI:66914"/>
        <dbReference type="EC" id="5.1.3.2"/>
    </reaction>
</comment>
<dbReference type="Pfam" id="PF01370">
    <property type="entry name" value="Epimerase"/>
    <property type="match status" value="1"/>
</dbReference>
<protein>
    <recommendedName>
        <fullName evidence="6 10">UDP-glucose 4-epimerase</fullName>
        <ecNumber evidence="5 10">5.1.3.2</ecNumber>
    </recommendedName>
</protein>
<reference evidence="12 13" key="1">
    <citation type="journal article" date="2014" name="FEMS Microbiol. Ecol.">
        <title>Sphaerotilus natans encrusted with nanoball-shaped Fe(III) oxide minerals formed by nitrate-reducing mixotrophic Fe(II) oxidation.</title>
        <authorList>
            <person name="Park S."/>
            <person name="Kim D.H."/>
            <person name="Lee J.H."/>
            <person name="Hur H.G."/>
        </authorList>
    </citation>
    <scope>NUCLEOTIDE SEQUENCE [LARGE SCALE GENOMIC DNA]</scope>
    <source>
        <strain evidence="12 13">DSM 6575</strain>
    </source>
</reference>
<evidence type="ECO:0000256" key="9">
    <source>
        <dbReference type="ARBA" id="ARBA00023235"/>
    </source>
</evidence>
<feature type="domain" description="NAD-dependent epimerase/dehydratase" evidence="11">
    <location>
        <begin position="4"/>
        <end position="262"/>
    </location>
</feature>
<evidence type="ECO:0000313" key="12">
    <source>
        <dbReference type="EMBL" id="KDB50336.1"/>
    </source>
</evidence>
<dbReference type="GO" id="GO:0005829">
    <property type="term" value="C:cytosol"/>
    <property type="evidence" value="ECO:0007669"/>
    <property type="project" value="TreeGrafter"/>
</dbReference>
<evidence type="ECO:0000256" key="8">
    <source>
        <dbReference type="ARBA" id="ARBA00023144"/>
    </source>
</evidence>
<evidence type="ECO:0000256" key="5">
    <source>
        <dbReference type="ARBA" id="ARBA00013189"/>
    </source>
</evidence>
<dbReference type="Proteomes" id="UP000026714">
    <property type="component" value="Unassembled WGS sequence"/>
</dbReference>
<organism evidence="12 13">
    <name type="scientific">Sphaerotilus natans subsp. natans DSM 6575</name>
    <dbReference type="NCBI Taxonomy" id="1286631"/>
    <lineage>
        <taxon>Bacteria</taxon>
        <taxon>Pseudomonadati</taxon>
        <taxon>Pseudomonadota</taxon>
        <taxon>Betaproteobacteria</taxon>
        <taxon>Burkholderiales</taxon>
        <taxon>Sphaerotilaceae</taxon>
        <taxon>Sphaerotilus</taxon>
    </lineage>
</organism>
<dbReference type="RefSeq" id="WP_037486090.1">
    <property type="nucleotide sequence ID" value="NZ_AZRA01000154.1"/>
</dbReference>
<dbReference type="NCBIfam" id="TIGR01179">
    <property type="entry name" value="galE"/>
    <property type="match status" value="1"/>
</dbReference>
<dbReference type="eggNOG" id="COG1087">
    <property type="taxonomic scope" value="Bacteria"/>
</dbReference>
<dbReference type="EMBL" id="AZRA01000154">
    <property type="protein sequence ID" value="KDB50336.1"/>
    <property type="molecule type" value="Genomic_DNA"/>
</dbReference>
<evidence type="ECO:0000256" key="2">
    <source>
        <dbReference type="ARBA" id="ARBA00001911"/>
    </source>
</evidence>
<keyword evidence="10" id="KW-0119">Carbohydrate metabolism</keyword>
<dbReference type="PANTHER" id="PTHR43725">
    <property type="entry name" value="UDP-GLUCOSE 4-EPIMERASE"/>
    <property type="match status" value="1"/>
</dbReference>
<keyword evidence="7 10" id="KW-0520">NAD</keyword>
<evidence type="ECO:0000259" key="11">
    <source>
        <dbReference type="Pfam" id="PF01370"/>
    </source>
</evidence>
<comment type="subunit">
    <text evidence="10">Homodimer.</text>
</comment>
<dbReference type="AlphaFoldDB" id="A0A059KFV0"/>
<comment type="caution">
    <text evidence="12">The sequence shown here is derived from an EMBL/GenBank/DDBJ whole genome shotgun (WGS) entry which is preliminary data.</text>
</comment>
<evidence type="ECO:0000313" key="13">
    <source>
        <dbReference type="Proteomes" id="UP000026714"/>
    </source>
</evidence>
<keyword evidence="9 10" id="KW-0413">Isomerase</keyword>
<dbReference type="STRING" id="34103.SAMN05421778_11637"/>
<dbReference type="PANTHER" id="PTHR43725:SF47">
    <property type="entry name" value="UDP-GLUCOSE 4-EPIMERASE"/>
    <property type="match status" value="1"/>
</dbReference>
<dbReference type="InterPro" id="IPR005886">
    <property type="entry name" value="UDP_G4E"/>
</dbReference>
<dbReference type="UniPathway" id="UPA00214"/>
<dbReference type="GO" id="GO:0003978">
    <property type="term" value="F:UDP-glucose 4-epimerase activity"/>
    <property type="evidence" value="ECO:0007669"/>
    <property type="project" value="UniProtKB-UniRule"/>
</dbReference>
<sequence length="338" mass="36789">MTTILLTGATGYIASHTWIALKEAGFRVLGVDNFANSSPVVLKRLEALLGEKPVFEEADVNDTDRMADIIARHGVQGVVHFAAHKSVGESVAKPLEYFRNNLGGLVSVSTAMERCGVKTLVFSSSATVYGQPERLPITEDCALSSTNPYGMTKLLGEQMLRELERCTPGWAIAYLRYFNPVGAHASGTIGEDPRGIPNNLMPYVTQVAVGKREFLQVFGGDYDTPDGTGVRDYIHVCDLAQGHVAALRHLIEAKTSVTVNLGTGQGYSVIDVVKSFEKASGRPVPYRIVDRRPGDVASCYADPAAAENILGWKAQFGIDRMCEDSWRWQSTNPDGFKD</sequence>
<dbReference type="NCBIfam" id="NF007956">
    <property type="entry name" value="PRK10675.1"/>
    <property type="match status" value="1"/>
</dbReference>
<gene>
    <name evidence="12" type="ORF">X805_40680</name>
</gene>
<dbReference type="GO" id="GO:0006012">
    <property type="term" value="P:galactose metabolic process"/>
    <property type="evidence" value="ECO:0007669"/>
    <property type="project" value="UniProtKB-UniPathway"/>
</dbReference>
<dbReference type="PRINTS" id="PR01713">
    <property type="entry name" value="NUCEPIMERASE"/>
</dbReference>
<dbReference type="PATRIC" id="fig|1286631.3.peg.3958"/>
<name>A0A059KFV0_9BURK</name>
<evidence type="ECO:0000256" key="10">
    <source>
        <dbReference type="RuleBase" id="RU366046"/>
    </source>
</evidence>
<keyword evidence="13" id="KW-1185">Reference proteome</keyword>
<dbReference type="SUPFAM" id="SSF51735">
    <property type="entry name" value="NAD(P)-binding Rossmann-fold domains"/>
    <property type="match status" value="1"/>
</dbReference>
<comment type="similarity">
    <text evidence="4 10">Belongs to the NAD(P)-dependent epimerase/dehydratase family.</text>
</comment>